<evidence type="ECO:0000313" key="2">
    <source>
        <dbReference type="Proteomes" id="UP000579523"/>
    </source>
</evidence>
<proteinExistence type="predicted"/>
<comment type="caution">
    <text evidence="1">The sequence shown here is derived from an EMBL/GenBank/DDBJ whole genome shotgun (WGS) entry which is preliminary data.</text>
</comment>
<sequence length="56" mass="6155">MYVLRTGVAWRDVPAEVVGCSGVTAWRRLRVQGSGRRWCDDRAALTTVILTAASYG</sequence>
<reference evidence="1 2" key="1">
    <citation type="submission" date="2020-08" db="EMBL/GenBank/DDBJ databases">
        <title>Genomic Encyclopedia of Type Strains, Phase III (KMG-III): the genomes of soil and plant-associated and newly described type strains.</title>
        <authorList>
            <person name="Whitman W."/>
        </authorList>
    </citation>
    <scope>NUCLEOTIDE SEQUENCE [LARGE SCALE GENOMIC DNA]</scope>
    <source>
        <strain evidence="1 2">CECT 3273</strain>
    </source>
</reference>
<name>A0A7W7LZN7_9ACTN</name>
<organism evidence="1 2">
    <name type="scientific">Streptomyces griseomycini</name>
    <dbReference type="NCBI Taxonomy" id="66895"/>
    <lineage>
        <taxon>Bacteria</taxon>
        <taxon>Bacillati</taxon>
        <taxon>Actinomycetota</taxon>
        <taxon>Actinomycetes</taxon>
        <taxon>Kitasatosporales</taxon>
        <taxon>Streptomycetaceae</taxon>
        <taxon>Streptomyces</taxon>
    </lineage>
</organism>
<keyword evidence="2" id="KW-1185">Reference proteome</keyword>
<evidence type="ECO:0000313" key="1">
    <source>
        <dbReference type="EMBL" id="MBB4899424.1"/>
    </source>
</evidence>
<protein>
    <submittedName>
        <fullName evidence="1">Transposase</fullName>
    </submittedName>
</protein>
<dbReference type="AlphaFoldDB" id="A0A7W7LZN7"/>
<accession>A0A7W7LZN7</accession>
<dbReference type="Proteomes" id="UP000579523">
    <property type="component" value="Unassembled WGS sequence"/>
</dbReference>
<dbReference type="EMBL" id="JACHJI010000005">
    <property type="protein sequence ID" value="MBB4899424.1"/>
    <property type="molecule type" value="Genomic_DNA"/>
</dbReference>
<gene>
    <name evidence="1" type="ORF">FHS37_003484</name>
</gene>